<dbReference type="Pfam" id="PF02348">
    <property type="entry name" value="CTP_transf_3"/>
    <property type="match status" value="1"/>
</dbReference>
<comment type="subcellular location">
    <subcellularLocation>
        <location evidence="4">Cytoplasm</location>
    </subcellularLocation>
</comment>
<dbReference type="AlphaFoldDB" id="A0A7C2V6I0"/>
<dbReference type="GO" id="GO:0008690">
    <property type="term" value="F:3-deoxy-manno-octulosonate cytidylyltransferase activity"/>
    <property type="evidence" value="ECO:0007669"/>
    <property type="project" value="UniProtKB-UniRule"/>
</dbReference>
<dbReference type="CDD" id="cd02517">
    <property type="entry name" value="CMP-KDO-Synthetase"/>
    <property type="match status" value="1"/>
</dbReference>
<comment type="catalytic activity">
    <reaction evidence="4">
        <text>3-deoxy-alpha-D-manno-oct-2-ulosonate + CTP = CMP-3-deoxy-beta-D-manno-octulosonate + diphosphate</text>
        <dbReference type="Rhea" id="RHEA:23448"/>
        <dbReference type="ChEBI" id="CHEBI:33019"/>
        <dbReference type="ChEBI" id="CHEBI:37563"/>
        <dbReference type="ChEBI" id="CHEBI:85986"/>
        <dbReference type="ChEBI" id="CHEBI:85987"/>
        <dbReference type="EC" id="2.7.7.38"/>
    </reaction>
</comment>
<dbReference type="HAMAP" id="MF_00057">
    <property type="entry name" value="KdsB"/>
    <property type="match status" value="1"/>
</dbReference>
<dbReference type="EMBL" id="DSFP01000030">
    <property type="protein sequence ID" value="HEW45561.1"/>
    <property type="molecule type" value="Genomic_DNA"/>
</dbReference>
<dbReference type="NCBIfam" id="NF003952">
    <property type="entry name" value="PRK05450.1-5"/>
    <property type="match status" value="1"/>
</dbReference>
<dbReference type="PANTHER" id="PTHR42866:SF2">
    <property type="entry name" value="3-DEOXY-MANNO-OCTULOSONATE CYTIDYLYLTRANSFERASE, MITOCHONDRIAL"/>
    <property type="match status" value="1"/>
</dbReference>
<dbReference type="PANTHER" id="PTHR42866">
    <property type="entry name" value="3-DEOXY-MANNO-OCTULOSONATE CYTIDYLYLTRANSFERASE"/>
    <property type="match status" value="1"/>
</dbReference>
<evidence type="ECO:0000313" key="5">
    <source>
        <dbReference type="EMBL" id="HEW45561.1"/>
    </source>
</evidence>
<keyword evidence="3 4" id="KW-0448">Lipopolysaccharide biosynthesis</keyword>
<keyword evidence="4" id="KW-0963">Cytoplasm</keyword>
<dbReference type="GO" id="GO:0033468">
    <property type="term" value="P:CMP-keto-3-deoxy-D-manno-octulosonic acid biosynthetic process"/>
    <property type="evidence" value="ECO:0007669"/>
    <property type="project" value="UniProtKB-UniRule"/>
</dbReference>
<sequence length="239" mass="27559">MRRLIVIPSRLASTRLKEKPLVEILGKPLIRWVVEGCLKTGERVLLATDSERIYQAVRDLPIEVRYTPSDLPSGSDRVAYAIKDEPVDYVINYQGDEPFVYSEDIEKLFEALEKYPVATLALRDEKAYEDPNSVKVVLQKDHTALYFSRSPIPYMKKSSNLYPLKHVGIYAFRKEVLLDFTNMPKSELEELESLEQLRLLEAGYPIKVIITENYYHGVDTREDVALVERELSARLFTNS</sequence>
<dbReference type="Gene3D" id="3.90.550.10">
    <property type="entry name" value="Spore Coat Polysaccharide Biosynthesis Protein SpsA, Chain A"/>
    <property type="match status" value="1"/>
</dbReference>
<evidence type="ECO:0000256" key="2">
    <source>
        <dbReference type="ARBA" id="ARBA00022695"/>
    </source>
</evidence>
<dbReference type="InterPro" id="IPR003329">
    <property type="entry name" value="Cytidylyl_trans"/>
</dbReference>
<dbReference type="GO" id="GO:0005829">
    <property type="term" value="C:cytosol"/>
    <property type="evidence" value="ECO:0007669"/>
    <property type="project" value="TreeGrafter"/>
</dbReference>
<keyword evidence="2 4" id="KW-0548">Nucleotidyltransferase</keyword>
<dbReference type="InterPro" id="IPR029044">
    <property type="entry name" value="Nucleotide-diphossugar_trans"/>
</dbReference>
<comment type="function">
    <text evidence="4">Activates KDO (a required 8-carbon sugar) for incorporation into bacterial lipopolysaccharide in Gram-negative bacteria.</text>
</comment>
<dbReference type="InterPro" id="IPR004528">
    <property type="entry name" value="KdsB"/>
</dbReference>
<accession>A0A7C2V6I0</accession>
<comment type="similarity">
    <text evidence="4">Belongs to the KdsB family.</text>
</comment>
<dbReference type="UniPathway" id="UPA00358">
    <property type="reaction ID" value="UER00476"/>
</dbReference>
<protein>
    <recommendedName>
        <fullName evidence="4">3-deoxy-manno-octulosonate cytidylyltransferase</fullName>
        <ecNumber evidence="4">2.7.7.38</ecNumber>
    </recommendedName>
    <alternativeName>
        <fullName evidence="4">CMP-2-keto-3-deoxyoctulosonic acid synthase</fullName>
        <shortName evidence="4">CKS</shortName>
        <shortName evidence="4">CMP-KDO synthase</shortName>
    </alternativeName>
</protein>
<dbReference type="EC" id="2.7.7.38" evidence="4"/>
<organism evidence="5">
    <name type="scientific">Hydrogenobacter sp</name>
    <dbReference type="NCBI Taxonomy" id="2152829"/>
    <lineage>
        <taxon>Bacteria</taxon>
        <taxon>Pseudomonadati</taxon>
        <taxon>Aquificota</taxon>
        <taxon>Aquificia</taxon>
        <taxon>Aquificales</taxon>
        <taxon>Aquificaceae</taxon>
        <taxon>Hydrogenobacter</taxon>
    </lineage>
</organism>
<keyword evidence="1 4" id="KW-0808">Transferase</keyword>
<dbReference type="SUPFAM" id="SSF53448">
    <property type="entry name" value="Nucleotide-diphospho-sugar transferases"/>
    <property type="match status" value="1"/>
</dbReference>
<reference evidence="5" key="1">
    <citation type="journal article" date="2020" name="mSystems">
        <title>Genome- and Community-Level Interaction Insights into Carbon Utilization and Element Cycling Functions of Hydrothermarchaeota in Hydrothermal Sediment.</title>
        <authorList>
            <person name="Zhou Z."/>
            <person name="Liu Y."/>
            <person name="Xu W."/>
            <person name="Pan J."/>
            <person name="Luo Z.H."/>
            <person name="Li M."/>
        </authorList>
    </citation>
    <scope>NUCLEOTIDE SEQUENCE [LARGE SCALE GENOMIC DNA]</scope>
    <source>
        <strain evidence="5">SpSt-132</strain>
    </source>
</reference>
<comment type="pathway">
    <text evidence="4">Nucleotide-sugar biosynthesis; CMP-3-deoxy-D-manno-octulosonate biosynthesis; CMP-3-deoxy-D-manno-octulosonate from 3-deoxy-D-manno-octulosonate and CTP: step 1/1.</text>
</comment>
<dbReference type="NCBIfam" id="TIGR00466">
    <property type="entry name" value="kdsB"/>
    <property type="match status" value="1"/>
</dbReference>
<gene>
    <name evidence="4 5" type="primary">kdsB</name>
    <name evidence="5" type="ORF">ENO47_02665</name>
</gene>
<proteinExistence type="inferred from homology"/>
<evidence type="ECO:0000256" key="1">
    <source>
        <dbReference type="ARBA" id="ARBA00022679"/>
    </source>
</evidence>
<evidence type="ECO:0000256" key="4">
    <source>
        <dbReference type="HAMAP-Rule" id="MF_00057"/>
    </source>
</evidence>
<comment type="caution">
    <text evidence="5">The sequence shown here is derived from an EMBL/GenBank/DDBJ whole genome shotgun (WGS) entry which is preliminary data.</text>
</comment>
<dbReference type="GO" id="GO:0009103">
    <property type="term" value="P:lipopolysaccharide biosynthetic process"/>
    <property type="evidence" value="ECO:0007669"/>
    <property type="project" value="UniProtKB-UniRule"/>
</dbReference>
<evidence type="ECO:0000256" key="3">
    <source>
        <dbReference type="ARBA" id="ARBA00022985"/>
    </source>
</evidence>
<name>A0A7C2V6I0_9AQUI</name>